<evidence type="ECO:0000256" key="2">
    <source>
        <dbReference type="ARBA" id="ARBA00022448"/>
    </source>
</evidence>
<keyword evidence="6" id="KW-0915">Sodium</keyword>
<feature type="domain" description="Cation/H+ exchanger transmembrane" evidence="11">
    <location>
        <begin position="22"/>
        <end position="376"/>
    </location>
</feature>
<protein>
    <submittedName>
        <fullName evidence="13">Na+/H+-exchanging protein</fullName>
    </submittedName>
</protein>
<dbReference type="GO" id="GO:0015297">
    <property type="term" value="F:antiporter activity"/>
    <property type="evidence" value="ECO:0007669"/>
    <property type="project" value="UniProtKB-KW"/>
</dbReference>
<keyword evidence="2" id="KW-0813">Transport</keyword>
<evidence type="ECO:0000313" key="12">
    <source>
        <dbReference type="EMBL" id="BAL56220.1"/>
    </source>
</evidence>
<feature type="transmembrane region" description="Helical" evidence="10">
    <location>
        <begin position="327"/>
        <end position="350"/>
    </location>
</feature>
<feature type="transmembrane region" description="Helical" evidence="10">
    <location>
        <begin position="91"/>
        <end position="109"/>
    </location>
</feature>
<feature type="transmembrane region" description="Helical" evidence="10">
    <location>
        <begin position="219"/>
        <end position="237"/>
    </location>
</feature>
<keyword evidence="4 10" id="KW-0812">Transmembrane</keyword>
<feature type="transmembrane region" description="Helical" evidence="10">
    <location>
        <begin position="243"/>
        <end position="260"/>
    </location>
</feature>
<keyword evidence="5 10" id="KW-1133">Transmembrane helix</keyword>
<feature type="transmembrane region" description="Helical" evidence="10">
    <location>
        <begin position="33"/>
        <end position="52"/>
    </location>
</feature>
<dbReference type="PANTHER" id="PTHR43562:SF3">
    <property type="entry name" value="SODIUM ION_PROTON EXCHANGER (EUROFUNG)"/>
    <property type="match status" value="1"/>
</dbReference>
<reference evidence="13" key="2">
    <citation type="journal article" date="2012" name="PLoS ONE">
        <title>A Deeply Branching Thermophilic Bacterium with an Ancient Acetyl-CoA Pathway Dominates a Subsurface Ecosystem.</title>
        <authorList>
            <person name="Takami H."/>
            <person name="Noguchi H."/>
            <person name="Takaki Y."/>
            <person name="Uchiyama I."/>
            <person name="Toyoda A."/>
            <person name="Nishi S."/>
            <person name="Chee G.-J."/>
            <person name="Arai W."/>
            <person name="Nunoura T."/>
            <person name="Itoh T."/>
            <person name="Hattori M."/>
            <person name="Takai K."/>
        </authorList>
    </citation>
    <scope>NUCLEOTIDE SEQUENCE</scope>
</reference>
<dbReference type="GO" id="GO:1902600">
    <property type="term" value="P:proton transmembrane transport"/>
    <property type="evidence" value="ECO:0007669"/>
    <property type="project" value="InterPro"/>
</dbReference>
<feature type="transmembrane region" description="Helical" evidence="10">
    <location>
        <begin position="356"/>
        <end position="375"/>
    </location>
</feature>
<dbReference type="GO" id="GO:0006814">
    <property type="term" value="P:sodium ion transport"/>
    <property type="evidence" value="ECO:0007669"/>
    <property type="project" value="UniProtKB-KW"/>
</dbReference>
<name>H5SPU6_9BACT</name>
<evidence type="ECO:0000256" key="6">
    <source>
        <dbReference type="ARBA" id="ARBA00023053"/>
    </source>
</evidence>
<dbReference type="Pfam" id="PF00999">
    <property type="entry name" value="Na_H_Exchanger"/>
    <property type="match status" value="1"/>
</dbReference>
<dbReference type="Gene3D" id="1.20.1530.20">
    <property type="match status" value="1"/>
</dbReference>
<evidence type="ECO:0000256" key="8">
    <source>
        <dbReference type="ARBA" id="ARBA00023136"/>
    </source>
</evidence>
<evidence type="ECO:0000256" key="10">
    <source>
        <dbReference type="SAM" id="Phobius"/>
    </source>
</evidence>
<reference evidence="13" key="1">
    <citation type="journal article" date="2005" name="Environ. Microbiol.">
        <title>Genetic and functional properties of uncultivated thermophilic crenarchaeotes from a subsurface gold mine as revealed by analysis of genome fragments.</title>
        <authorList>
            <person name="Nunoura T."/>
            <person name="Hirayama H."/>
            <person name="Takami H."/>
            <person name="Oida H."/>
            <person name="Nishi S."/>
            <person name="Shimamura S."/>
            <person name="Suzuki Y."/>
            <person name="Inagaki F."/>
            <person name="Takai K."/>
            <person name="Nealson K.H."/>
            <person name="Horikoshi K."/>
        </authorList>
    </citation>
    <scope>NUCLEOTIDE SEQUENCE</scope>
</reference>
<feature type="transmembrane region" description="Helical" evidence="10">
    <location>
        <begin position="58"/>
        <end position="79"/>
    </location>
</feature>
<feature type="transmembrane region" description="Helical" evidence="10">
    <location>
        <begin position="272"/>
        <end position="292"/>
    </location>
</feature>
<evidence type="ECO:0000256" key="4">
    <source>
        <dbReference type="ARBA" id="ARBA00022692"/>
    </source>
</evidence>
<sequence>MESEFTEIALKMIVILGGAKLLAVLLERVGQEAVLGELLLGIVLGPSVLRLLDPKGDPVLAFLAELGIVVLVFYIGLVAELDLFIRAWRPSLRVALVGMAIFLGAGTLVGLGAGLSLLGALFLGAALMATSMGKAGRLLVATQRMLLPAGMTVLGAALLDDLIALWLLAGLQAWAGPRPFRWELFVLEGLGSLLFLVGGLWLGVRLAPRLFRLLESLETRGMIIVAALVFCLGLAVAAKGLGLALIVGAFAAGLMLEYVHHERQITRQVETLVDLFVPFYFVKAGALLDLALLTEWKVLVSVLGLTAFAIAGKLLSGLGAERGQRWLVGVGMIPRGEVGLIFATAGLELGLLSKELYAALLAMILLTTFITPLLLRFSLRRAPL</sequence>
<proteinExistence type="predicted"/>
<evidence type="ECO:0000256" key="3">
    <source>
        <dbReference type="ARBA" id="ARBA00022449"/>
    </source>
</evidence>
<dbReference type="EMBL" id="AP011740">
    <property type="protein sequence ID" value="BAL56220.1"/>
    <property type="molecule type" value="Genomic_DNA"/>
</dbReference>
<evidence type="ECO:0000256" key="9">
    <source>
        <dbReference type="ARBA" id="ARBA00023201"/>
    </source>
</evidence>
<dbReference type="GO" id="GO:0016020">
    <property type="term" value="C:membrane"/>
    <property type="evidence" value="ECO:0007669"/>
    <property type="project" value="UniProtKB-SubCell"/>
</dbReference>
<dbReference type="EMBL" id="AP011795">
    <property type="protein sequence ID" value="BAL58182.1"/>
    <property type="molecule type" value="Genomic_DNA"/>
</dbReference>
<evidence type="ECO:0000256" key="7">
    <source>
        <dbReference type="ARBA" id="ARBA00023065"/>
    </source>
</evidence>
<dbReference type="InterPro" id="IPR038770">
    <property type="entry name" value="Na+/solute_symporter_sf"/>
</dbReference>
<dbReference type="PANTHER" id="PTHR43562">
    <property type="entry name" value="NAPA-TYPE SODIUM/HYDROGEN ANTIPORTER"/>
    <property type="match status" value="1"/>
</dbReference>
<dbReference type="InterPro" id="IPR006153">
    <property type="entry name" value="Cation/H_exchanger_TM"/>
</dbReference>
<gene>
    <name evidence="12" type="ORF">HGMM_F35B12C34</name>
    <name evidence="13" type="ORF">HGMM_F54G04C23</name>
</gene>
<keyword evidence="7" id="KW-0406">Ion transport</keyword>
<feature type="transmembrane region" description="Helical" evidence="10">
    <location>
        <begin position="189"/>
        <end position="207"/>
    </location>
</feature>
<organism evidence="13">
    <name type="scientific">uncultured Acetothermia bacterium</name>
    <dbReference type="NCBI Taxonomy" id="236499"/>
    <lineage>
        <taxon>Bacteria</taxon>
        <taxon>Candidatus Bipolaricaulota</taxon>
        <taxon>environmental samples</taxon>
    </lineage>
</organism>
<keyword evidence="3" id="KW-0050">Antiport</keyword>
<accession>H5SPU6</accession>
<feature type="transmembrane region" description="Helical" evidence="10">
    <location>
        <begin position="145"/>
        <end position="169"/>
    </location>
</feature>
<dbReference type="AlphaFoldDB" id="H5SPU6"/>
<comment type="subcellular location">
    <subcellularLocation>
        <location evidence="1">Membrane</location>
        <topology evidence="1">Multi-pass membrane protein</topology>
    </subcellularLocation>
</comment>
<evidence type="ECO:0000259" key="11">
    <source>
        <dbReference type="Pfam" id="PF00999"/>
    </source>
</evidence>
<keyword evidence="9" id="KW-0739">Sodium transport</keyword>
<evidence type="ECO:0000256" key="1">
    <source>
        <dbReference type="ARBA" id="ARBA00004141"/>
    </source>
</evidence>
<evidence type="ECO:0000313" key="13">
    <source>
        <dbReference type="EMBL" id="BAL58182.1"/>
    </source>
</evidence>
<evidence type="ECO:0000256" key="5">
    <source>
        <dbReference type="ARBA" id="ARBA00022989"/>
    </source>
</evidence>
<feature type="transmembrane region" description="Helical" evidence="10">
    <location>
        <begin position="115"/>
        <end position="133"/>
    </location>
</feature>
<keyword evidence="8 10" id="KW-0472">Membrane</keyword>
<feature type="transmembrane region" description="Helical" evidence="10">
    <location>
        <begin position="6"/>
        <end position="26"/>
    </location>
</feature>
<feature type="transmembrane region" description="Helical" evidence="10">
    <location>
        <begin position="298"/>
        <end position="315"/>
    </location>
</feature>